<dbReference type="Pfam" id="PF05724">
    <property type="entry name" value="TPMT"/>
    <property type="match status" value="1"/>
</dbReference>
<organism evidence="5 6">
    <name type="scientific">Orbilia ellipsospora</name>
    <dbReference type="NCBI Taxonomy" id="2528407"/>
    <lineage>
        <taxon>Eukaryota</taxon>
        <taxon>Fungi</taxon>
        <taxon>Dikarya</taxon>
        <taxon>Ascomycota</taxon>
        <taxon>Pezizomycotina</taxon>
        <taxon>Orbiliomycetes</taxon>
        <taxon>Orbiliales</taxon>
        <taxon>Orbiliaceae</taxon>
        <taxon>Orbilia</taxon>
    </lineage>
</organism>
<keyword evidence="4" id="KW-0949">S-adenosyl-L-methionine</keyword>
<evidence type="ECO:0000256" key="1">
    <source>
        <dbReference type="ARBA" id="ARBA00022553"/>
    </source>
</evidence>
<dbReference type="InterPro" id="IPR029063">
    <property type="entry name" value="SAM-dependent_MTases_sf"/>
</dbReference>
<protein>
    <recommendedName>
        <fullName evidence="7">S-adenosyl-L-methionine-dependent methyltransferase</fullName>
    </recommendedName>
</protein>
<evidence type="ECO:0000256" key="4">
    <source>
        <dbReference type="ARBA" id="ARBA00022691"/>
    </source>
</evidence>
<dbReference type="GO" id="GO:0032259">
    <property type="term" value="P:methylation"/>
    <property type="evidence" value="ECO:0007669"/>
    <property type="project" value="UniProtKB-KW"/>
</dbReference>
<sequence>MSEQSGPNLQEIFAASNGQHQDLWKALWDDGSYIPWDRGGSSPSLIDLLKDYPSLVQPPSPDTTLKALVPGCGRGYDVLLFASHGFNAYGLELSSSGVAEAQKNAEKTYPNHRGKYTFITGDFFTKDLENSMGGEEAKFDIVYDYTFLCALDPSQGLRPKWAARMAELVKPGGRLICLEFPLYKSFDLPGPPWPLRSEIYAELLEGVGFVREMHVTPKRYLEAGEGSDMISVWKRG</sequence>
<evidence type="ECO:0000313" key="5">
    <source>
        <dbReference type="EMBL" id="KAK6526375.1"/>
    </source>
</evidence>
<keyword evidence="3" id="KW-0808">Transferase</keyword>
<dbReference type="Gene3D" id="3.40.50.150">
    <property type="entry name" value="Vaccinia Virus protein VP39"/>
    <property type="match status" value="1"/>
</dbReference>
<evidence type="ECO:0000313" key="6">
    <source>
        <dbReference type="Proteomes" id="UP001365542"/>
    </source>
</evidence>
<evidence type="ECO:0008006" key="7">
    <source>
        <dbReference type="Google" id="ProtNLM"/>
    </source>
</evidence>
<dbReference type="PANTHER" id="PTHR32183:SF6">
    <property type="entry name" value="CYSTEINE SULFINATE DESULFINASE_CYSTEINE DESULFURASE AND RELATED ENZYMES"/>
    <property type="match status" value="1"/>
</dbReference>
<comment type="caution">
    <text evidence="5">The sequence shown here is derived from an EMBL/GenBank/DDBJ whole genome shotgun (WGS) entry which is preliminary data.</text>
</comment>
<proteinExistence type="predicted"/>
<evidence type="ECO:0000256" key="2">
    <source>
        <dbReference type="ARBA" id="ARBA00022603"/>
    </source>
</evidence>
<keyword evidence="2" id="KW-0489">Methyltransferase</keyword>
<gene>
    <name evidence="5" type="ORF">TWF694_004972</name>
</gene>
<dbReference type="SUPFAM" id="SSF53335">
    <property type="entry name" value="S-adenosyl-L-methionine-dependent methyltransferases"/>
    <property type="match status" value="1"/>
</dbReference>
<dbReference type="EMBL" id="JAVHJO010000016">
    <property type="protein sequence ID" value="KAK6526375.1"/>
    <property type="molecule type" value="Genomic_DNA"/>
</dbReference>
<evidence type="ECO:0000256" key="3">
    <source>
        <dbReference type="ARBA" id="ARBA00022679"/>
    </source>
</evidence>
<keyword evidence="6" id="KW-1185">Reference proteome</keyword>
<dbReference type="CDD" id="cd02440">
    <property type="entry name" value="AdoMet_MTases"/>
    <property type="match status" value="1"/>
</dbReference>
<dbReference type="Proteomes" id="UP001365542">
    <property type="component" value="Unassembled WGS sequence"/>
</dbReference>
<keyword evidence="1" id="KW-0597">Phosphoprotein</keyword>
<accession>A0AAV9WVA2</accession>
<dbReference type="PROSITE" id="PS51585">
    <property type="entry name" value="SAM_MT_TPMT"/>
    <property type="match status" value="1"/>
</dbReference>
<dbReference type="AlphaFoldDB" id="A0AAV9WVA2"/>
<name>A0AAV9WVA2_9PEZI</name>
<dbReference type="GO" id="GO:0008757">
    <property type="term" value="F:S-adenosylmethionine-dependent methyltransferase activity"/>
    <property type="evidence" value="ECO:0007669"/>
    <property type="project" value="InterPro"/>
</dbReference>
<dbReference type="InterPro" id="IPR008854">
    <property type="entry name" value="TPMT"/>
</dbReference>
<reference evidence="5 6" key="1">
    <citation type="submission" date="2019-10" db="EMBL/GenBank/DDBJ databases">
        <authorList>
            <person name="Palmer J.M."/>
        </authorList>
    </citation>
    <scope>NUCLEOTIDE SEQUENCE [LARGE SCALE GENOMIC DNA]</scope>
    <source>
        <strain evidence="5 6">TWF694</strain>
    </source>
</reference>
<dbReference type="PANTHER" id="PTHR32183">
    <property type="match status" value="1"/>
</dbReference>